<dbReference type="RefSeq" id="WP_264488024.1">
    <property type="nucleotide sequence ID" value="NZ_JAPDDT010000006.1"/>
</dbReference>
<dbReference type="PANTHER" id="PTHR43280">
    <property type="entry name" value="ARAC-FAMILY TRANSCRIPTIONAL REGULATOR"/>
    <property type="match status" value="1"/>
</dbReference>
<dbReference type="SUPFAM" id="SSF51215">
    <property type="entry name" value="Regulatory protein AraC"/>
    <property type="match status" value="1"/>
</dbReference>
<dbReference type="SUPFAM" id="SSF46689">
    <property type="entry name" value="Homeodomain-like"/>
    <property type="match status" value="2"/>
</dbReference>
<keyword evidence="6" id="KW-1185">Reference proteome</keyword>
<comment type="caution">
    <text evidence="5">The sequence shown here is derived from an EMBL/GenBank/DDBJ whole genome shotgun (WGS) entry which is preliminary data.</text>
</comment>
<evidence type="ECO:0000256" key="1">
    <source>
        <dbReference type="ARBA" id="ARBA00023015"/>
    </source>
</evidence>
<dbReference type="InterPro" id="IPR037923">
    <property type="entry name" value="HTH-like"/>
</dbReference>
<dbReference type="InterPro" id="IPR009057">
    <property type="entry name" value="Homeodomain-like_sf"/>
</dbReference>
<dbReference type="InterPro" id="IPR003313">
    <property type="entry name" value="AraC-bd"/>
</dbReference>
<gene>
    <name evidence="5" type="ORF">OKA05_15220</name>
</gene>
<name>A0ABT3GK70_9BACT</name>
<dbReference type="CDD" id="cd06986">
    <property type="entry name" value="cupin_MmsR-like_N"/>
    <property type="match status" value="1"/>
</dbReference>
<sequence length="322" mass="35463">MNAPQSATGAQQGPECISARIMKRIATRANLRGEGFRGQVLHFGPADLRRQIARHPLGGGLCVPDIGWFPKALGHYRERPQGADEHILIYCHAGGGWFEIDGQRREVSAGQALLVPSGKPHRYGADEAQPWSIYWAHFSGQAAAVYASHFIPQGYVVPVLPTAGKQVERLFKECFHALGDGHTLAGLLQVAHIFRHLLGVLLFENVSFHAEATAMPMRDFTGNIQFMRDNISRSLSLQELAQQAGLSPSRYSALFKARTGVSPVEHHIALRIQAACRLLITTNWSVKEVSYAIGHEDPFYFSRLFVKIMGVSPSAYRGDAKG</sequence>
<evidence type="ECO:0000313" key="5">
    <source>
        <dbReference type="EMBL" id="MCW1923918.1"/>
    </source>
</evidence>
<reference evidence="5 6" key="1">
    <citation type="submission" date="2022-10" db="EMBL/GenBank/DDBJ databases">
        <title>Luteolibacter arcticus strain CCTCC AB 2014275, whole genome shotgun sequencing project.</title>
        <authorList>
            <person name="Zhao G."/>
            <person name="Shen L."/>
        </authorList>
    </citation>
    <scope>NUCLEOTIDE SEQUENCE [LARGE SCALE GENOMIC DNA]</scope>
    <source>
        <strain evidence="5 6">CCTCC AB 2014275</strain>
    </source>
</reference>
<keyword evidence="1" id="KW-0805">Transcription regulation</keyword>
<feature type="domain" description="HTH araC/xylS-type" evidence="4">
    <location>
        <begin position="221"/>
        <end position="319"/>
    </location>
</feature>
<evidence type="ECO:0000259" key="4">
    <source>
        <dbReference type="PROSITE" id="PS01124"/>
    </source>
</evidence>
<protein>
    <submittedName>
        <fullName evidence="5">AraC family transcriptional regulator</fullName>
    </submittedName>
</protein>
<dbReference type="Gene3D" id="1.10.10.60">
    <property type="entry name" value="Homeodomain-like"/>
    <property type="match status" value="2"/>
</dbReference>
<dbReference type="Proteomes" id="UP001320876">
    <property type="component" value="Unassembled WGS sequence"/>
</dbReference>
<proteinExistence type="predicted"/>
<accession>A0ABT3GK70</accession>
<evidence type="ECO:0000313" key="6">
    <source>
        <dbReference type="Proteomes" id="UP001320876"/>
    </source>
</evidence>
<dbReference type="SMART" id="SM00342">
    <property type="entry name" value="HTH_ARAC"/>
    <property type="match status" value="1"/>
</dbReference>
<dbReference type="EMBL" id="JAPDDT010000006">
    <property type="protein sequence ID" value="MCW1923918.1"/>
    <property type="molecule type" value="Genomic_DNA"/>
</dbReference>
<dbReference type="Pfam" id="PF02311">
    <property type="entry name" value="AraC_binding"/>
    <property type="match status" value="1"/>
</dbReference>
<dbReference type="InterPro" id="IPR018060">
    <property type="entry name" value="HTH_AraC"/>
</dbReference>
<evidence type="ECO:0000256" key="3">
    <source>
        <dbReference type="ARBA" id="ARBA00023163"/>
    </source>
</evidence>
<dbReference type="Gene3D" id="2.60.120.280">
    <property type="entry name" value="Regulatory protein AraC"/>
    <property type="match status" value="1"/>
</dbReference>
<dbReference type="Pfam" id="PF12833">
    <property type="entry name" value="HTH_18"/>
    <property type="match status" value="1"/>
</dbReference>
<dbReference type="PANTHER" id="PTHR43280:SF30">
    <property type="entry name" value="MMSAB OPERON REGULATORY PROTEIN"/>
    <property type="match status" value="1"/>
</dbReference>
<dbReference type="PROSITE" id="PS01124">
    <property type="entry name" value="HTH_ARAC_FAMILY_2"/>
    <property type="match status" value="1"/>
</dbReference>
<evidence type="ECO:0000256" key="2">
    <source>
        <dbReference type="ARBA" id="ARBA00023125"/>
    </source>
</evidence>
<keyword evidence="2" id="KW-0238">DNA-binding</keyword>
<organism evidence="5 6">
    <name type="scientific">Luteolibacter arcticus</name>
    <dbReference type="NCBI Taxonomy" id="1581411"/>
    <lineage>
        <taxon>Bacteria</taxon>
        <taxon>Pseudomonadati</taxon>
        <taxon>Verrucomicrobiota</taxon>
        <taxon>Verrucomicrobiia</taxon>
        <taxon>Verrucomicrobiales</taxon>
        <taxon>Verrucomicrobiaceae</taxon>
        <taxon>Luteolibacter</taxon>
    </lineage>
</organism>
<keyword evidence="3" id="KW-0804">Transcription</keyword>